<keyword evidence="2" id="KW-0812">Transmembrane</keyword>
<dbReference type="Proteomes" id="UP000326711">
    <property type="component" value="Chromosome"/>
</dbReference>
<feature type="transmembrane region" description="Helical" evidence="2">
    <location>
        <begin position="138"/>
        <end position="162"/>
    </location>
</feature>
<dbReference type="AlphaFoldDB" id="A0A5J6Z8J4"/>
<organism evidence="3 4">
    <name type="scientific">Corynebacterium urogenitale</name>
    <dbReference type="NCBI Taxonomy" id="2487892"/>
    <lineage>
        <taxon>Bacteria</taxon>
        <taxon>Bacillati</taxon>
        <taxon>Actinomycetota</taxon>
        <taxon>Actinomycetes</taxon>
        <taxon>Mycobacteriales</taxon>
        <taxon>Corynebacteriaceae</taxon>
        <taxon>Corynebacterium</taxon>
    </lineage>
</organism>
<evidence type="ECO:0000256" key="1">
    <source>
        <dbReference type="SAM" id="MobiDB-lite"/>
    </source>
</evidence>
<feature type="transmembrane region" description="Helical" evidence="2">
    <location>
        <begin position="81"/>
        <end position="100"/>
    </location>
</feature>
<feature type="transmembrane region" description="Helical" evidence="2">
    <location>
        <begin position="34"/>
        <end position="52"/>
    </location>
</feature>
<evidence type="ECO:0000313" key="4">
    <source>
        <dbReference type="Proteomes" id="UP000326711"/>
    </source>
</evidence>
<name>A0A5J6Z8J4_9CORY</name>
<feature type="region of interest" description="Disordered" evidence="1">
    <location>
        <begin position="178"/>
        <end position="225"/>
    </location>
</feature>
<dbReference type="KEGG" id="cuo:CUROG_05695"/>
<reference evidence="4" key="1">
    <citation type="submission" date="2019-10" db="EMBL/GenBank/DDBJ databases">
        <title>Complete genome sequence of Corynebacterium urogenitalis DSM 108747, isolated from the genital tract of a cow.</title>
        <authorList>
            <person name="Ruckert C."/>
            <person name="Ballas P."/>
            <person name="Wagener K."/>
            <person name="Drillich M."/>
            <person name="Kaempfer P."/>
            <person name="Busse H.-J."/>
            <person name="Ehling-Schulz M."/>
        </authorList>
    </citation>
    <scope>NUCLEOTIDE SEQUENCE [LARGE SCALE GENOMIC DNA]</scope>
    <source>
        <strain evidence="4">LMM 1652</strain>
    </source>
</reference>
<keyword evidence="2" id="KW-0472">Membrane</keyword>
<protein>
    <submittedName>
        <fullName evidence="3">Uncharacterized protein</fullName>
    </submittedName>
</protein>
<sequence length="225" mass="25552">MTPKKNTTEDVLAQYRGNLAEAERKAGREVDYRAGLVPLAVGLFAVLMSYFLPHSGQVFGYDVLFYTPRAEQFDTTKPEQIYTWLALLGGVLLVVGTIVSRSWIVAWFNWAFAGVGWWYGVFAIWMCQTRPVTSVGEGPAYGLIIGEIGMTLIFLTMSVTLFRKNPLQRALAKARREEAHRDAESQMAQQRLRTGLVERTSTDELVDDRRARARERRRRREESGA</sequence>
<evidence type="ECO:0000313" key="3">
    <source>
        <dbReference type="EMBL" id="QFQ02502.1"/>
    </source>
</evidence>
<evidence type="ECO:0000256" key="2">
    <source>
        <dbReference type="SAM" id="Phobius"/>
    </source>
</evidence>
<proteinExistence type="predicted"/>
<dbReference type="RefSeq" id="WP_236640495.1">
    <property type="nucleotide sequence ID" value="NZ_CP045032.1"/>
</dbReference>
<dbReference type="EMBL" id="CP045032">
    <property type="protein sequence ID" value="QFQ02502.1"/>
    <property type="molecule type" value="Genomic_DNA"/>
</dbReference>
<keyword evidence="4" id="KW-1185">Reference proteome</keyword>
<feature type="transmembrane region" description="Helical" evidence="2">
    <location>
        <begin position="107"/>
        <end position="126"/>
    </location>
</feature>
<keyword evidence="2" id="KW-1133">Transmembrane helix</keyword>
<gene>
    <name evidence="3" type="ORF">CUROG_05695</name>
</gene>
<accession>A0A5J6Z8J4</accession>